<feature type="signal peptide" evidence="2">
    <location>
        <begin position="1"/>
        <end position="20"/>
    </location>
</feature>
<dbReference type="AlphaFoldDB" id="A0A6A3AEP9"/>
<evidence type="ECO:0000313" key="4">
    <source>
        <dbReference type="EMBL" id="KAE8703081.1"/>
    </source>
</evidence>
<dbReference type="Pfam" id="PF00234">
    <property type="entry name" value="Tryp_alpha_amyl"/>
    <property type="match status" value="1"/>
</dbReference>
<dbReference type="OrthoDB" id="1876592at2759"/>
<organism evidence="4 5">
    <name type="scientific">Hibiscus syriacus</name>
    <name type="common">Rose of Sharon</name>
    <dbReference type="NCBI Taxonomy" id="106335"/>
    <lineage>
        <taxon>Eukaryota</taxon>
        <taxon>Viridiplantae</taxon>
        <taxon>Streptophyta</taxon>
        <taxon>Embryophyta</taxon>
        <taxon>Tracheophyta</taxon>
        <taxon>Spermatophyta</taxon>
        <taxon>Magnoliopsida</taxon>
        <taxon>eudicotyledons</taxon>
        <taxon>Gunneridae</taxon>
        <taxon>Pentapetalae</taxon>
        <taxon>rosids</taxon>
        <taxon>malvids</taxon>
        <taxon>Malvales</taxon>
        <taxon>Malvaceae</taxon>
        <taxon>Malvoideae</taxon>
        <taxon>Hibiscus</taxon>
    </lineage>
</organism>
<accession>A0A6A3AEP9</accession>
<comment type="caution">
    <text evidence="4">The sequence shown here is derived from an EMBL/GenBank/DDBJ whole genome shotgun (WGS) entry which is preliminary data.</text>
</comment>
<evidence type="ECO:0000313" key="5">
    <source>
        <dbReference type="Proteomes" id="UP000436088"/>
    </source>
</evidence>
<feature type="chain" id="PRO_5025506233" evidence="2">
    <location>
        <begin position="21"/>
        <end position="115"/>
    </location>
</feature>
<keyword evidence="5" id="KW-1185">Reference proteome</keyword>
<evidence type="ECO:0000259" key="3">
    <source>
        <dbReference type="Pfam" id="PF00234"/>
    </source>
</evidence>
<name>A0A6A3AEP9_HIBSY</name>
<keyword evidence="2" id="KW-0732">Signal</keyword>
<dbReference type="PANTHER" id="PTHR33076">
    <property type="entry name" value="NON-SPECIFIC LIPID-TRANSFER PROTEIN 2-RELATED"/>
    <property type="match status" value="1"/>
</dbReference>
<gene>
    <name evidence="4" type="ORF">F3Y22_tig00110474pilonHSYRG00076</name>
</gene>
<dbReference type="PRINTS" id="PR00382">
    <property type="entry name" value="LIPIDTRNSFER"/>
</dbReference>
<dbReference type="EMBL" id="VEPZ02001002">
    <property type="protein sequence ID" value="KAE8703081.1"/>
    <property type="molecule type" value="Genomic_DNA"/>
</dbReference>
<dbReference type="GO" id="GO:0006869">
    <property type="term" value="P:lipid transport"/>
    <property type="evidence" value="ECO:0007669"/>
    <property type="project" value="InterPro"/>
</dbReference>
<proteinExistence type="inferred from homology"/>
<evidence type="ECO:0000256" key="2">
    <source>
        <dbReference type="SAM" id="SignalP"/>
    </source>
</evidence>
<dbReference type="Gene3D" id="1.10.110.10">
    <property type="entry name" value="Plant lipid-transfer and hydrophobic proteins"/>
    <property type="match status" value="1"/>
</dbReference>
<feature type="domain" description="Bifunctional inhibitor/plant lipid transfer protein/seed storage helical" evidence="3">
    <location>
        <begin position="26"/>
        <end position="105"/>
    </location>
</feature>
<evidence type="ECO:0000256" key="1">
    <source>
        <dbReference type="ARBA" id="ARBA00009748"/>
    </source>
</evidence>
<dbReference type="InterPro" id="IPR016140">
    <property type="entry name" value="Bifunc_inhib/LTP/seed_store"/>
</dbReference>
<sequence>MSRLISCIIIFLLIIGSAAGRKPNYCSRVTDHFFPCITYLVGFESRPADGCCGGLEELNQLVRHNGKGPKSICQCIEDLDYVMNVPFIASRIQSLPDECRTHVSFPVSVAMKCSG</sequence>
<comment type="similarity">
    <text evidence="1">Belongs to the plant LTP family.</text>
</comment>
<dbReference type="GO" id="GO:0008289">
    <property type="term" value="F:lipid binding"/>
    <property type="evidence" value="ECO:0007669"/>
    <property type="project" value="InterPro"/>
</dbReference>
<dbReference type="InterPro" id="IPR036312">
    <property type="entry name" value="Bifun_inhib/LTP/seed_sf"/>
</dbReference>
<dbReference type="SUPFAM" id="SSF47699">
    <property type="entry name" value="Bifunctional inhibitor/lipid-transfer protein/seed storage 2S albumin"/>
    <property type="match status" value="1"/>
</dbReference>
<dbReference type="Proteomes" id="UP000436088">
    <property type="component" value="Unassembled WGS sequence"/>
</dbReference>
<dbReference type="InterPro" id="IPR000528">
    <property type="entry name" value="Plant_nsLTP"/>
</dbReference>
<protein>
    <submittedName>
        <fullName evidence="4">Phosphatase 2C family protein isoform 1</fullName>
    </submittedName>
</protein>
<reference evidence="4" key="1">
    <citation type="submission" date="2019-09" db="EMBL/GenBank/DDBJ databases">
        <title>Draft genome information of white flower Hibiscus syriacus.</title>
        <authorList>
            <person name="Kim Y.-M."/>
        </authorList>
    </citation>
    <scope>NUCLEOTIDE SEQUENCE [LARGE SCALE GENOMIC DNA]</scope>
    <source>
        <strain evidence="4">YM2019G1</strain>
    </source>
</reference>